<comment type="caution">
    <text evidence="2">The sequence shown here is derived from an EMBL/GenBank/DDBJ whole genome shotgun (WGS) entry which is preliminary data.</text>
</comment>
<organism evidence="2 3">
    <name type="scientific">Oceanibaculum pacificum</name>
    <dbReference type="NCBI Taxonomy" id="580166"/>
    <lineage>
        <taxon>Bacteria</taxon>
        <taxon>Pseudomonadati</taxon>
        <taxon>Pseudomonadota</taxon>
        <taxon>Alphaproteobacteria</taxon>
        <taxon>Rhodospirillales</taxon>
        <taxon>Oceanibaculaceae</taxon>
        <taxon>Oceanibaculum</taxon>
    </lineage>
</organism>
<dbReference type="InterPro" id="IPR050101">
    <property type="entry name" value="CinA"/>
</dbReference>
<protein>
    <submittedName>
        <fullName evidence="2">Molybdopterin-binding protein</fullName>
    </submittedName>
</protein>
<dbReference type="InterPro" id="IPR036425">
    <property type="entry name" value="MoaB/Mog-like_dom_sf"/>
</dbReference>
<sequence length="261" mass="27953">MEAIPVSASLVIIGNEVLSGRTKDANLAYLGAQLAEMGIRMMEVRIVPDIEDRIIEAVKALSARYTYVFTTGGIGPTHDDITAACIAKAFDVRLIRHPEAMRVLAAHYAASGAEFNDARKKMAEVPEGAVLVDNPVSKAPGFRIANVYVFAGIPRVMQAMFESIRHELTKGAPIESRTVSCRLGEGTLAAGLGAVQQRYADIDIGSYPYFVAGGFGVSLVLRGTDTDRLQQAADEVRALIRDLGGEPLEGEPQRDAPQPAA</sequence>
<evidence type="ECO:0000259" key="1">
    <source>
        <dbReference type="SMART" id="SM00852"/>
    </source>
</evidence>
<dbReference type="Gene3D" id="3.40.980.10">
    <property type="entry name" value="MoaB/Mog-like domain"/>
    <property type="match status" value="1"/>
</dbReference>
<dbReference type="Proteomes" id="UP000076400">
    <property type="component" value="Unassembled WGS sequence"/>
</dbReference>
<dbReference type="CDD" id="cd00885">
    <property type="entry name" value="cinA"/>
    <property type="match status" value="1"/>
</dbReference>
<feature type="domain" description="MoaB/Mog" evidence="1">
    <location>
        <begin position="9"/>
        <end position="171"/>
    </location>
</feature>
<reference evidence="2 3" key="1">
    <citation type="submission" date="2015-12" db="EMBL/GenBank/DDBJ databases">
        <title>Genome sequence of Oceanibaculum pacificum MCCC 1A02656.</title>
        <authorList>
            <person name="Lu L."/>
            <person name="Lai Q."/>
            <person name="Shao Z."/>
            <person name="Qian P."/>
        </authorList>
    </citation>
    <scope>NUCLEOTIDE SEQUENCE [LARGE SCALE GENOMIC DNA]</scope>
    <source>
        <strain evidence="2 3">MCCC 1A02656</strain>
    </source>
</reference>
<dbReference type="RefSeq" id="WP_067551335.1">
    <property type="nucleotide sequence ID" value="NZ_LPXN01000002.1"/>
</dbReference>
<dbReference type="InterPro" id="IPR056596">
    <property type="entry name" value="FLAD1_M"/>
</dbReference>
<name>A0A154WGW0_9PROT</name>
<dbReference type="OrthoDB" id="9801454at2"/>
<evidence type="ECO:0000313" key="3">
    <source>
        <dbReference type="Proteomes" id="UP000076400"/>
    </source>
</evidence>
<dbReference type="SUPFAM" id="SSF53218">
    <property type="entry name" value="Molybdenum cofactor biosynthesis proteins"/>
    <property type="match status" value="1"/>
</dbReference>
<dbReference type="PANTHER" id="PTHR13939:SF0">
    <property type="entry name" value="NMN AMIDOHYDROLASE-LIKE PROTEIN YFAY"/>
    <property type="match status" value="1"/>
</dbReference>
<keyword evidence="3" id="KW-1185">Reference proteome</keyword>
<evidence type="ECO:0000313" key="2">
    <source>
        <dbReference type="EMBL" id="KZD12726.1"/>
    </source>
</evidence>
<proteinExistence type="predicted"/>
<dbReference type="AlphaFoldDB" id="A0A154WGW0"/>
<dbReference type="Pfam" id="PF00994">
    <property type="entry name" value="MoCF_biosynth"/>
    <property type="match status" value="1"/>
</dbReference>
<dbReference type="Pfam" id="PF24102">
    <property type="entry name" value="FLAD1_M"/>
    <property type="match status" value="1"/>
</dbReference>
<dbReference type="InterPro" id="IPR001453">
    <property type="entry name" value="MoaB/Mog_dom"/>
</dbReference>
<dbReference type="PANTHER" id="PTHR13939">
    <property type="entry name" value="NICOTINAMIDE-NUCLEOTIDE AMIDOHYDROLASE PNCC"/>
    <property type="match status" value="1"/>
</dbReference>
<dbReference type="EMBL" id="LPXN01000002">
    <property type="protein sequence ID" value="KZD12726.1"/>
    <property type="molecule type" value="Genomic_DNA"/>
</dbReference>
<dbReference type="STRING" id="580166.AUP43_04005"/>
<gene>
    <name evidence="2" type="ORF">AUP43_04005</name>
</gene>
<dbReference type="SMART" id="SM00852">
    <property type="entry name" value="MoCF_biosynth"/>
    <property type="match status" value="1"/>
</dbReference>
<accession>A0A154WGW0</accession>